<dbReference type="SUPFAM" id="SSF55781">
    <property type="entry name" value="GAF domain-like"/>
    <property type="match status" value="1"/>
</dbReference>
<dbReference type="CDD" id="cd01836">
    <property type="entry name" value="FeeA_FeeB_like"/>
    <property type="match status" value="1"/>
</dbReference>
<proteinExistence type="predicted"/>
<accession>A0ABY5FUH3</accession>
<sequence>MSALTAAALHIARPFMSAWAAWRDDELSSMPRPSGLPRAVADGPSADRILLIGSGPAVGWGVASHDLALPGALARALRATTGRGAIVDVIADPQMTAANLAGVLVGTRLDRYDAVVTTVGTNDALHFTTPLEWRRRIARALDLWSSRARGGTTLLMVGIIPLRLLPTFTGVAARSVDRLSLVLNRVTDEIVEQHPTVRTTLLPAPAGGACDALGRFTPEGYEFWAAQLAAELVEHLDELAGDLDRTAEIAERMTTGVDDADRIAELLSDDATSLERIVTIAAAAFHTPTALVTVLGPDTQWHVSRFGIDLESLPIEQSFCAVAVRTDDGMVVPDATHDPRFARNPLVTGAAQVRYYVGVPIEDPQGRRIGALCVVDTKPRNVTTDADLSMLRSLAEKVQRIVWASVERAQRTARGEEPPHSRVLPEHVDVGGRVETLPGNARVQVAAVPRYRPATLVAAVG</sequence>
<reference evidence="2" key="1">
    <citation type="submission" date="2022-07" db="EMBL/GenBank/DDBJ databases">
        <title>Taxonomic analysis of Microcella humidisoli nov. sp., isolated from riverside soil.</title>
        <authorList>
            <person name="Molina K.M."/>
            <person name="Kim S.B."/>
        </authorList>
    </citation>
    <scope>NUCLEOTIDE SEQUENCE</scope>
    <source>
        <strain evidence="2">MMS21-STM10</strain>
    </source>
</reference>
<dbReference type="Gene3D" id="3.30.450.40">
    <property type="match status" value="1"/>
</dbReference>
<evidence type="ECO:0000313" key="3">
    <source>
        <dbReference type="Proteomes" id="UP001060039"/>
    </source>
</evidence>
<protein>
    <submittedName>
        <fullName evidence="2">GAF domain-containing protein</fullName>
    </submittedName>
</protein>
<organism evidence="2 3">
    <name type="scientific">Microcella humidisoli</name>
    <dbReference type="NCBI Taxonomy" id="2963406"/>
    <lineage>
        <taxon>Bacteria</taxon>
        <taxon>Bacillati</taxon>
        <taxon>Actinomycetota</taxon>
        <taxon>Actinomycetes</taxon>
        <taxon>Micrococcales</taxon>
        <taxon>Microbacteriaceae</taxon>
        <taxon>Microcella</taxon>
    </lineage>
</organism>
<dbReference type="Proteomes" id="UP001060039">
    <property type="component" value="Chromosome"/>
</dbReference>
<evidence type="ECO:0000313" key="2">
    <source>
        <dbReference type="EMBL" id="UTT61762.1"/>
    </source>
</evidence>
<gene>
    <name evidence="2" type="ORF">NNL39_08725</name>
</gene>
<name>A0ABY5FUH3_9MICO</name>
<dbReference type="RefSeq" id="WP_255158903.1">
    <property type="nucleotide sequence ID" value="NZ_CP101497.1"/>
</dbReference>
<dbReference type="PANTHER" id="PTHR43102">
    <property type="entry name" value="SLR1143 PROTEIN"/>
    <property type="match status" value="1"/>
</dbReference>
<dbReference type="PANTHER" id="PTHR43102:SF2">
    <property type="entry name" value="GAF DOMAIN-CONTAINING PROTEIN"/>
    <property type="match status" value="1"/>
</dbReference>
<dbReference type="SMART" id="SM00065">
    <property type="entry name" value="GAF"/>
    <property type="match status" value="1"/>
</dbReference>
<dbReference type="Pfam" id="PF01590">
    <property type="entry name" value="GAF"/>
    <property type="match status" value="1"/>
</dbReference>
<feature type="domain" description="GAF" evidence="1">
    <location>
        <begin position="269"/>
        <end position="416"/>
    </location>
</feature>
<dbReference type="SUPFAM" id="SSF52266">
    <property type="entry name" value="SGNH hydrolase"/>
    <property type="match status" value="1"/>
</dbReference>
<keyword evidence="3" id="KW-1185">Reference proteome</keyword>
<dbReference type="InterPro" id="IPR003018">
    <property type="entry name" value="GAF"/>
</dbReference>
<dbReference type="InterPro" id="IPR029016">
    <property type="entry name" value="GAF-like_dom_sf"/>
</dbReference>
<dbReference type="EMBL" id="CP101497">
    <property type="protein sequence ID" value="UTT61762.1"/>
    <property type="molecule type" value="Genomic_DNA"/>
</dbReference>
<evidence type="ECO:0000259" key="1">
    <source>
        <dbReference type="SMART" id="SM00065"/>
    </source>
</evidence>